<reference evidence="1 2" key="1">
    <citation type="journal article" date="2024" name="Proc. Natl. Acad. Sci. U.S.A.">
        <title>The genetic regulatory architecture and epigenomic basis for age-related changes in rattlesnake venom.</title>
        <authorList>
            <person name="Hogan M.P."/>
            <person name="Holding M.L."/>
            <person name="Nystrom G.S."/>
            <person name="Colston T.J."/>
            <person name="Bartlett D.A."/>
            <person name="Mason A.J."/>
            <person name="Ellsworth S.A."/>
            <person name="Rautsaw R.M."/>
            <person name="Lawrence K.C."/>
            <person name="Strickland J.L."/>
            <person name="He B."/>
            <person name="Fraser P."/>
            <person name="Margres M.J."/>
            <person name="Gilbert D.M."/>
            <person name="Gibbs H.L."/>
            <person name="Parkinson C.L."/>
            <person name="Rokyta D.R."/>
        </authorList>
    </citation>
    <scope>NUCLEOTIDE SEQUENCE [LARGE SCALE GENOMIC DNA]</scope>
    <source>
        <strain evidence="1">DRR0105</strain>
    </source>
</reference>
<dbReference type="AlphaFoldDB" id="A0AAW1C8S1"/>
<organism evidence="1 2">
    <name type="scientific">Crotalus adamanteus</name>
    <name type="common">Eastern diamondback rattlesnake</name>
    <dbReference type="NCBI Taxonomy" id="8729"/>
    <lineage>
        <taxon>Eukaryota</taxon>
        <taxon>Metazoa</taxon>
        <taxon>Chordata</taxon>
        <taxon>Craniata</taxon>
        <taxon>Vertebrata</taxon>
        <taxon>Euteleostomi</taxon>
        <taxon>Lepidosauria</taxon>
        <taxon>Squamata</taxon>
        <taxon>Bifurcata</taxon>
        <taxon>Unidentata</taxon>
        <taxon>Episquamata</taxon>
        <taxon>Toxicofera</taxon>
        <taxon>Serpentes</taxon>
        <taxon>Colubroidea</taxon>
        <taxon>Viperidae</taxon>
        <taxon>Crotalinae</taxon>
        <taxon>Crotalus</taxon>
    </lineage>
</organism>
<gene>
    <name evidence="1" type="ORF">NXF25_002054</name>
</gene>
<protein>
    <submittedName>
        <fullName evidence="1">Cyclic nucleotide-binding domain-containing protein 2-like</fullName>
    </submittedName>
</protein>
<accession>A0AAW1C8S1</accession>
<evidence type="ECO:0000313" key="1">
    <source>
        <dbReference type="EMBL" id="KAK9410879.1"/>
    </source>
</evidence>
<evidence type="ECO:0000313" key="2">
    <source>
        <dbReference type="Proteomes" id="UP001474421"/>
    </source>
</evidence>
<proteinExistence type="predicted"/>
<dbReference type="EMBL" id="JAOTOJ010000001">
    <property type="protein sequence ID" value="KAK9410879.1"/>
    <property type="molecule type" value="Genomic_DNA"/>
</dbReference>
<sequence length="69" mass="8134">MSRLFFLRPWGYKDKLVNHKRGIKNFHRLIVNIILMIKACRGFRSALKGFTGFDLIEKDCCREIEGNSM</sequence>
<keyword evidence="2" id="KW-1185">Reference proteome</keyword>
<name>A0AAW1C8S1_CROAD</name>
<comment type="caution">
    <text evidence="1">The sequence shown here is derived from an EMBL/GenBank/DDBJ whole genome shotgun (WGS) entry which is preliminary data.</text>
</comment>
<dbReference type="Proteomes" id="UP001474421">
    <property type="component" value="Unassembled WGS sequence"/>
</dbReference>